<dbReference type="PANTHER" id="PTHR38640:SF1">
    <property type="entry name" value="GEO09659P1"/>
    <property type="match status" value="1"/>
</dbReference>
<dbReference type="AlphaFoldDB" id="A0A067RG54"/>
<feature type="transmembrane region" description="Helical" evidence="1">
    <location>
        <begin position="127"/>
        <end position="150"/>
    </location>
</feature>
<dbReference type="PANTHER" id="PTHR38640">
    <property type="entry name" value="GEO09659P1"/>
    <property type="match status" value="1"/>
</dbReference>
<dbReference type="OrthoDB" id="5915502at2759"/>
<feature type="transmembrane region" description="Helical" evidence="1">
    <location>
        <begin position="157"/>
        <end position="175"/>
    </location>
</feature>
<organism evidence="2 3">
    <name type="scientific">Zootermopsis nevadensis</name>
    <name type="common">Dampwood termite</name>
    <dbReference type="NCBI Taxonomy" id="136037"/>
    <lineage>
        <taxon>Eukaryota</taxon>
        <taxon>Metazoa</taxon>
        <taxon>Ecdysozoa</taxon>
        <taxon>Arthropoda</taxon>
        <taxon>Hexapoda</taxon>
        <taxon>Insecta</taxon>
        <taxon>Pterygota</taxon>
        <taxon>Neoptera</taxon>
        <taxon>Polyneoptera</taxon>
        <taxon>Dictyoptera</taxon>
        <taxon>Blattodea</taxon>
        <taxon>Blattoidea</taxon>
        <taxon>Termitoidae</taxon>
        <taxon>Termopsidae</taxon>
        <taxon>Zootermopsis</taxon>
    </lineage>
</organism>
<name>A0A067RG54_ZOONE</name>
<evidence type="ECO:0000256" key="1">
    <source>
        <dbReference type="SAM" id="Phobius"/>
    </source>
</evidence>
<protein>
    <submittedName>
        <fullName evidence="2">Uncharacterized protein</fullName>
    </submittedName>
</protein>
<dbReference type="OMA" id="SYIYTRE"/>
<gene>
    <name evidence="2" type="ORF">L798_00173</name>
</gene>
<dbReference type="InParanoid" id="A0A067RG54"/>
<sequence>MSVGYSEQYFTEHCTRMRNQSPKTTVITYYWKMASAKPRAEEQKSLLSIIKECGLKPLTKKNVLFYYTPVLGAASYTFLSVNVMNPGLVVRFAPKRDVTNILLFSTFIGSGLYIYNRPHLNAAPWTLRIVYSTFGSVIFAFGSVLLWAVLRNALPQNMALCSLVGVSSGITLIGVGQNYLNFVDSQLEIGGSE</sequence>
<keyword evidence="1" id="KW-1133">Transmembrane helix</keyword>
<dbReference type="EMBL" id="KK852483">
    <property type="protein sequence ID" value="KDR22856.1"/>
    <property type="molecule type" value="Genomic_DNA"/>
</dbReference>
<dbReference type="Proteomes" id="UP000027135">
    <property type="component" value="Unassembled WGS sequence"/>
</dbReference>
<proteinExistence type="predicted"/>
<evidence type="ECO:0000313" key="2">
    <source>
        <dbReference type="EMBL" id="KDR22856.1"/>
    </source>
</evidence>
<accession>A0A067RG54</accession>
<evidence type="ECO:0000313" key="3">
    <source>
        <dbReference type="Proteomes" id="UP000027135"/>
    </source>
</evidence>
<feature type="transmembrane region" description="Helical" evidence="1">
    <location>
        <begin position="97"/>
        <end position="115"/>
    </location>
</feature>
<keyword evidence="3" id="KW-1185">Reference proteome</keyword>
<keyword evidence="1" id="KW-0472">Membrane</keyword>
<keyword evidence="1" id="KW-0812">Transmembrane</keyword>
<feature type="transmembrane region" description="Helical" evidence="1">
    <location>
        <begin position="64"/>
        <end position="85"/>
    </location>
</feature>
<reference evidence="2 3" key="1">
    <citation type="journal article" date="2014" name="Nat. Commun.">
        <title>Molecular traces of alternative social organization in a termite genome.</title>
        <authorList>
            <person name="Terrapon N."/>
            <person name="Li C."/>
            <person name="Robertson H.M."/>
            <person name="Ji L."/>
            <person name="Meng X."/>
            <person name="Booth W."/>
            <person name="Chen Z."/>
            <person name="Childers C.P."/>
            <person name="Glastad K.M."/>
            <person name="Gokhale K."/>
            <person name="Gowin J."/>
            <person name="Gronenberg W."/>
            <person name="Hermansen R.A."/>
            <person name="Hu H."/>
            <person name="Hunt B.G."/>
            <person name="Huylmans A.K."/>
            <person name="Khalil S.M."/>
            <person name="Mitchell R.D."/>
            <person name="Munoz-Torres M.C."/>
            <person name="Mustard J.A."/>
            <person name="Pan H."/>
            <person name="Reese J.T."/>
            <person name="Scharf M.E."/>
            <person name="Sun F."/>
            <person name="Vogel H."/>
            <person name="Xiao J."/>
            <person name="Yang W."/>
            <person name="Yang Z."/>
            <person name="Yang Z."/>
            <person name="Zhou J."/>
            <person name="Zhu J."/>
            <person name="Brent C.S."/>
            <person name="Elsik C.G."/>
            <person name="Goodisman M.A."/>
            <person name="Liberles D.A."/>
            <person name="Roe R.M."/>
            <person name="Vargo E.L."/>
            <person name="Vilcinskas A."/>
            <person name="Wang J."/>
            <person name="Bornberg-Bauer E."/>
            <person name="Korb J."/>
            <person name="Zhang G."/>
            <person name="Liebig J."/>
        </authorList>
    </citation>
    <scope>NUCLEOTIDE SEQUENCE [LARGE SCALE GENOMIC DNA]</scope>
    <source>
        <tissue evidence="2">Whole organism</tissue>
    </source>
</reference>
<dbReference type="FunCoup" id="A0A067RG54">
    <property type="interactions" value="23"/>
</dbReference>
<dbReference type="eggNOG" id="ENOG502S1JF">
    <property type="taxonomic scope" value="Eukaryota"/>
</dbReference>